<dbReference type="InterPro" id="IPR002791">
    <property type="entry name" value="ARMT1-like_metal-bd"/>
</dbReference>
<dbReference type="Gene3D" id="1.10.8.380">
    <property type="entry name" value="Uncharacterised protein PF01937, DUF89, domain 1"/>
    <property type="match status" value="1"/>
</dbReference>
<proteinExistence type="predicted"/>
<reference evidence="2 3" key="1">
    <citation type="journal article" date="2017" name="ISME J.">
        <title>Energy and carbon metabolisms in a deep terrestrial subsurface fluid microbial community.</title>
        <authorList>
            <person name="Momper L."/>
            <person name="Jungbluth S.P."/>
            <person name="Lee M.D."/>
            <person name="Amend J.P."/>
        </authorList>
    </citation>
    <scope>NUCLEOTIDE SEQUENCE [LARGE SCALE GENOMIC DNA]</scope>
    <source>
        <strain evidence="2">SURF_17</strain>
    </source>
</reference>
<organism evidence="2 3">
    <name type="scientific">Candidatus Abyssobacteria bacterium SURF_17</name>
    <dbReference type="NCBI Taxonomy" id="2093361"/>
    <lineage>
        <taxon>Bacteria</taxon>
        <taxon>Pseudomonadati</taxon>
        <taxon>Candidatus Hydrogenedentota</taxon>
        <taxon>Candidatus Abyssobacteria</taxon>
    </lineage>
</organism>
<dbReference type="InterPro" id="IPR036075">
    <property type="entry name" value="ARMT-1-like_metal-bd_sf"/>
</dbReference>
<dbReference type="Gene3D" id="1.10.285.20">
    <property type="entry name" value="Uncharacterised protein PF01937, DUF89, domain 2"/>
    <property type="match status" value="1"/>
</dbReference>
<dbReference type="SUPFAM" id="SSF111321">
    <property type="entry name" value="AF1104-like"/>
    <property type="match status" value="1"/>
</dbReference>
<evidence type="ECO:0000313" key="3">
    <source>
        <dbReference type="Proteomes" id="UP000285961"/>
    </source>
</evidence>
<dbReference type="PIRSF" id="PIRSF006593">
    <property type="entry name" value="UCP006593"/>
    <property type="match status" value="1"/>
</dbReference>
<evidence type="ECO:0000259" key="1">
    <source>
        <dbReference type="Pfam" id="PF01937"/>
    </source>
</evidence>
<dbReference type="Gene3D" id="3.40.50.10880">
    <property type="entry name" value="Uncharacterised protein PF01937, DUF89, domain 3"/>
    <property type="match status" value="1"/>
</dbReference>
<accession>A0A419EPJ3</accession>
<dbReference type="Proteomes" id="UP000285961">
    <property type="component" value="Unassembled WGS sequence"/>
</dbReference>
<protein>
    <submittedName>
        <fullName evidence="2">DUF89 family protein</fullName>
    </submittedName>
</protein>
<comment type="caution">
    <text evidence="2">The sequence shown here is derived from an EMBL/GenBank/DDBJ whole genome shotgun (WGS) entry which is preliminary data.</text>
</comment>
<sequence length="300" mass="33964">MWLAIGCKSKPMKTYFDCIPCFVNQTLQAVRMVSNDERIHEQVLRRVLEHISEMDMQQSPPAMGQTIHRLIREATGSPDPYREYKRKWNTFSLQLFPELKRRIEDAADPFDTAVRMAVAGNIIDFAARPRVNEAIVRRSISAALSTPWKDTAVETLYREVMRARRILYLTDNAGEIVFDRLLIERLPMENVTVAVKGSPVCNDATMEDAVEAGLKEPVNVIPNGSDAPGTMLKECSVQFKGEFARSDVVIAKGQANYETLSKCNHNVFFILMAKCPVIAREIGCKQENLMVFREFSQGTI</sequence>
<dbReference type="Pfam" id="PF01937">
    <property type="entry name" value="ARMT1-like_dom"/>
    <property type="match status" value="1"/>
</dbReference>
<dbReference type="EMBL" id="QZKI01000131">
    <property type="protein sequence ID" value="RJP64977.1"/>
    <property type="molecule type" value="Genomic_DNA"/>
</dbReference>
<evidence type="ECO:0000313" key="2">
    <source>
        <dbReference type="EMBL" id="RJP64977.1"/>
    </source>
</evidence>
<feature type="domain" description="Damage-control phosphatase ARMT1-like metal-binding" evidence="1">
    <location>
        <begin position="17"/>
        <end position="287"/>
    </location>
</feature>
<dbReference type="AlphaFoldDB" id="A0A419EPJ3"/>
<gene>
    <name evidence="2" type="ORF">C4532_18110</name>
</gene>
<name>A0A419EPJ3_9BACT</name>
<dbReference type="InterPro" id="IPR014444">
    <property type="entry name" value="PH1575-like"/>
</dbReference>